<sequence>MKTLTMLFAAMLPAAAFAQDGLTLADLDKDAGLAAAYAKMAQGRTMPDWLRTGAVVTPAVPVRFGGREWLAMTACKPHDCAAHQIAVVYAEGGPMHGVISDQPEENGPQSLTWLNIGGGAESIDGRTILFAALTGSLENHPEAFTFPE</sequence>
<evidence type="ECO:0000256" key="1">
    <source>
        <dbReference type="SAM" id="SignalP"/>
    </source>
</evidence>
<accession>A0A6L6IY09</accession>
<protein>
    <submittedName>
        <fullName evidence="2">C-lysozyme inhibitor</fullName>
    </submittedName>
</protein>
<feature type="signal peptide" evidence="1">
    <location>
        <begin position="1"/>
        <end position="18"/>
    </location>
</feature>
<keyword evidence="1" id="KW-0732">Signal</keyword>
<feature type="chain" id="PRO_5026681435" evidence="1">
    <location>
        <begin position="19"/>
        <end position="148"/>
    </location>
</feature>
<dbReference type="SUPFAM" id="SSF89872">
    <property type="entry name" value="Inhibitor of vertebrate lysozyme, Ivy"/>
    <property type="match status" value="1"/>
</dbReference>
<evidence type="ECO:0000313" key="2">
    <source>
        <dbReference type="EMBL" id="MTH65123.1"/>
    </source>
</evidence>
<dbReference type="InterPro" id="IPR036501">
    <property type="entry name" value="Inhibitor_vert_lysozyme_sf"/>
</dbReference>
<dbReference type="Pfam" id="PF08816">
    <property type="entry name" value="Ivy"/>
    <property type="match status" value="1"/>
</dbReference>
<keyword evidence="3" id="KW-1185">Reference proteome</keyword>
<evidence type="ECO:0000313" key="3">
    <source>
        <dbReference type="Proteomes" id="UP000478740"/>
    </source>
</evidence>
<organism evidence="2 3">
    <name type="scientific">Paracoccus shanxieyensis</name>
    <dbReference type="NCBI Taxonomy" id="2675752"/>
    <lineage>
        <taxon>Bacteria</taxon>
        <taxon>Pseudomonadati</taxon>
        <taxon>Pseudomonadota</taxon>
        <taxon>Alphaproteobacteria</taxon>
        <taxon>Rhodobacterales</taxon>
        <taxon>Paracoccaceae</taxon>
        <taxon>Paracoccus</taxon>
    </lineage>
</organism>
<name>A0A6L6IY09_9RHOB</name>
<dbReference type="RefSeq" id="WP_155045002.1">
    <property type="nucleotide sequence ID" value="NZ_WMIH01000011.1"/>
</dbReference>
<dbReference type="EMBL" id="WMII01000011">
    <property type="protein sequence ID" value="MTH65123.1"/>
    <property type="molecule type" value="Genomic_DNA"/>
</dbReference>
<gene>
    <name evidence="2" type="ORF">GL284_12690</name>
</gene>
<dbReference type="Proteomes" id="UP000478740">
    <property type="component" value="Unassembled WGS sequence"/>
</dbReference>
<dbReference type="AlphaFoldDB" id="A0A6L6IY09"/>
<dbReference type="Gene3D" id="3.40.1420.10">
    <property type="entry name" value="Inhibitor of vertebrate lysozyme"/>
    <property type="match status" value="1"/>
</dbReference>
<reference evidence="2 3" key="1">
    <citation type="submission" date="2019-11" db="EMBL/GenBank/DDBJ databases">
        <authorList>
            <person name="Dong K."/>
        </authorList>
    </citation>
    <scope>NUCLEOTIDE SEQUENCE [LARGE SCALE GENOMIC DNA]</scope>
    <source>
        <strain evidence="2 3">DK608</strain>
    </source>
</reference>
<comment type="caution">
    <text evidence="2">The sequence shown here is derived from an EMBL/GenBank/DDBJ whole genome shotgun (WGS) entry which is preliminary data.</text>
</comment>
<proteinExistence type="predicted"/>